<dbReference type="Pfam" id="PF13620">
    <property type="entry name" value="CarboxypepD_reg"/>
    <property type="match status" value="2"/>
</dbReference>
<dbReference type="RefSeq" id="WP_120584696.1">
    <property type="nucleotide sequence ID" value="NZ_RAWI01000131.1"/>
</dbReference>
<comment type="caution">
    <text evidence="1">The sequence shown here is derived from an EMBL/GenBank/DDBJ whole genome shotgun (WGS) entry which is preliminary data.</text>
</comment>
<evidence type="ECO:0000313" key="2">
    <source>
        <dbReference type="Proteomes" id="UP000278907"/>
    </source>
</evidence>
<organism evidence="1 2">
    <name type="scientific">Corallococcus praedator</name>
    <dbReference type="NCBI Taxonomy" id="2316724"/>
    <lineage>
        <taxon>Bacteria</taxon>
        <taxon>Pseudomonadati</taxon>
        <taxon>Myxococcota</taxon>
        <taxon>Myxococcia</taxon>
        <taxon>Myxococcales</taxon>
        <taxon>Cystobacterineae</taxon>
        <taxon>Myxococcaceae</taxon>
        <taxon>Corallococcus</taxon>
    </lineage>
</organism>
<protein>
    <submittedName>
        <fullName evidence="1">Carboxypeptidase regulatory-like domain-containing protein</fullName>
    </submittedName>
</protein>
<dbReference type="Gene3D" id="2.60.40.1120">
    <property type="entry name" value="Carboxypeptidase-like, regulatory domain"/>
    <property type="match status" value="1"/>
</dbReference>
<evidence type="ECO:0000313" key="1">
    <source>
        <dbReference type="EMBL" id="RKI07169.1"/>
    </source>
</evidence>
<accession>A0ABX9QH49</accession>
<gene>
    <name evidence="1" type="ORF">D7Y13_18580</name>
</gene>
<keyword evidence="2" id="KW-1185">Reference proteome</keyword>
<name>A0ABX9QH49_9BACT</name>
<dbReference type="Proteomes" id="UP000278907">
    <property type="component" value="Unassembled WGS sequence"/>
</dbReference>
<dbReference type="SUPFAM" id="SSF49464">
    <property type="entry name" value="Carboxypeptidase regulatory domain-like"/>
    <property type="match status" value="2"/>
</dbReference>
<dbReference type="PROSITE" id="PS51257">
    <property type="entry name" value="PROKAR_LIPOPROTEIN"/>
    <property type="match status" value="1"/>
</dbReference>
<dbReference type="EMBL" id="RAWI01000131">
    <property type="protein sequence ID" value="RKI07169.1"/>
    <property type="molecule type" value="Genomic_DNA"/>
</dbReference>
<sequence length="766" mass="83811">MRWSWVGLVVMTLACASGRRQALESLDPLEEVALTVRVRTSEGRPVPGAALVIWRAPPAPPSRIGTTDAQGTLRLKRRPGRYSVHAEARGFVQSARTEVRLAPESEAGLELTLTPAVPFSGRVVDPKGTPVVGAMLRLLPSGDPDLWLDVESDEQGRFVFEGVPEGAAVLRVEKEDWSLTRLELTAPQQDLSVVLGGLGSLRVRVLDPQGRLLPGGDAEITREFDKSTLELFPEETDEAVVYPRLAAGRYRVRGYYSPAKGCNWSSVVEADVLPEQSAEVTVSFVGVRGVGPLKGRAVGRDGRGLGNSKVSVWTERVRDEPGTHGTCTVDTDPDGRFVLPDPLEQPKTLLLRAKGEAPWQSEGSPVPGEDAPVVFQSDHGGLEGRVLGPDGHPVERFGLSASRWEQHHPQGRYGIDAFFTQTYQWIIDADGFATALVRAKGRPHEVLPLPDVILDRGRIVQGRVVAEDGRTGVPSLKVMLLDPFELTDRVSAPHPPHRTAITDADGRYRFEHVASRIQLLRVDAQAQGTVLYELMPDEASVDLRLVPLAWLSGTVTVGARVPLAGVDLNVRCEGKFGVSTSTDASGRYEVRVPGDRECFVHLTDAAPKDEVRPWPPPLAFSPQRLQLPPHAWRPLDFEARQGPAALHLRFPVPNEFLDAFLLPGEPPMPGTTLAMEALIRAGFVADWTPTIVRPERGLEELFFPLLRRSNYVFSALPLGRYTLFITQEMNGGLHVLRVPVDLKDAGTRLITSGHPGEDDKATIFPR</sequence>
<dbReference type="InterPro" id="IPR008969">
    <property type="entry name" value="CarboxyPept-like_regulatory"/>
</dbReference>
<proteinExistence type="predicted"/>
<reference evidence="1 2" key="1">
    <citation type="submission" date="2018-09" db="EMBL/GenBank/DDBJ databases">
        <authorList>
            <person name="Livingstone P.G."/>
            <person name="Whitworth D.E."/>
        </authorList>
    </citation>
    <scope>NUCLEOTIDE SEQUENCE [LARGE SCALE GENOMIC DNA]</scope>
    <source>
        <strain evidence="1 2">CA031B</strain>
    </source>
</reference>